<reference evidence="8" key="2">
    <citation type="submission" date="2015-01" db="EMBL/GenBank/DDBJ databases">
        <title>Evolutionary Origins and Diversification of the Mycorrhizal Mutualists.</title>
        <authorList>
            <consortium name="DOE Joint Genome Institute"/>
            <consortium name="Mycorrhizal Genomics Consortium"/>
            <person name="Kohler A."/>
            <person name="Kuo A."/>
            <person name="Nagy L.G."/>
            <person name="Floudas D."/>
            <person name="Copeland A."/>
            <person name="Barry K.W."/>
            <person name="Cichocki N."/>
            <person name="Veneault-Fourrey C."/>
            <person name="LaButti K."/>
            <person name="Lindquist E.A."/>
            <person name="Lipzen A."/>
            <person name="Lundell T."/>
            <person name="Morin E."/>
            <person name="Murat C."/>
            <person name="Riley R."/>
            <person name="Ohm R."/>
            <person name="Sun H."/>
            <person name="Tunlid A."/>
            <person name="Henrissat B."/>
            <person name="Grigoriev I.V."/>
            <person name="Hibbett D.S."/>
            <person name="Martin F."/>
        </authorList>
    </citation>
    <scope>NUCLEOTIDE SEQUENCE [LARGE SCALE GENOMIC DNA]</scope>
    <source>
        <strain evidence="8">Zn</strain>
    </source>
</reference>
<feature type="region of interest" description="Disordered" evidence="5">
    <location>
        <begin position="1"/>
        <end position="51"/>
    </location>
</feature>
<dbReference type="InterPro" id="IPR019786">
    <property type="entry name" value="Zinc_finger_PHD-type_CS"/>
</dbReference>
<dbReference type="InterPro" id="IPR013083">
    <property type="entry name" value="Znf_RING/FYVE/PHD"/>
</dbReference>
<keyword evidence="1" id="KW-0479">Metal-binding</keyword>
<feature type="domain" description="PHD-type" evidence="6">
    <location>
        <begin position="83"/>
        <end position="131"/>
    </location>
</feature>
<keyword evidence="8" id="KW-1185">Reference proteome</keyword>
<dbReference type="SMART" id="SM00249">
    <property type="entry name" value="PHD"/>
    <property type="match status" value="1"/>
</dbReference>
<dbReference type="HOGENOM" id="CLU_050273_0_0_1"/>
<evidence type="ECO:0000259" key="6">
    <source>
        <dbReference type="PROSITE" id="PS50016"/>
    </source>
</evidence>
<dbReference type="GO" id="GO:0008270">
    <property type="term" value="F:zinc ion binding"/>
    <property type="evidence" value="ECO:0007669"/>
    <property type="project" value="UniProtKB-KW"/>
</dbReference>
<keyword evidence="2 4" id="KW-0863">Zinc-finger</keyword>
<evidence type="ECO:0000256" key="5">
    <source>
        <dbReference type="SAM" id="MobiDB-lite"/>
    </source>
</evidence>
<dbReference type="EMBL" id="KN832877">
    <property type="protein sequence ID" value="KIN00775.1"/>
    <property type="molecule type" value="Genomic_DNA"/>
</dbReference>
<evidence type="ECO:0000256" key="1">
    <source>
        <dbReference type="ARBA" id="ARBA00022723"/>
    </source>
</evidence>
<protein>
    <recommendedName>
        <fullName evidence="6">PHD-type domain-containing protein</fullName>
    </recommendedName>
</protein>
<dbReference type="InterPro" id="IPR019787">
    <property type="entry name" value="Znf_PHD-finger"/>
</dbReference>
<dbReference type="Pfam" id="PF00628">
    <property type="entry name" value="PHD"/>
    <property type="match status" value="1"/>
</dbReference>
<dbReference type="PROSITE" id="PS01359">
    <property type="entry name" value="ZF_PHD_1"/>
    <property type="match status" value="1"/>
</dbReference>
<feature type="compositionally biased region" description="Polar residues" evidence="5">
    <location>
        <begin position="140"/>
        <end position="156"/>
    </location>
</feature>
<feature type="compositionally biased region" description="Polar residues" evidence="5">
    <location>
        <begin position="31"/>
        <end position="50"/>
    </location>
</feature>
<feature type="compositionally biased region" description="Low complexity" evidence="5">
    <location>
        <begin position="202"/>
        <end position="219"/>
    </location>
</feature>
<dbReference type="SUPFAM" id="SSF57903">
    <property type="entry name" value="FYVE/PHD zinc finger"/>
    <property type="match status" value="1"/>
</dbReference>
<name>A0A0C3HC63_OIDMZ</name>
<evidence type="ECO:0000256" key="2">
    <source>
        <dbReference type="ARBA" id="ARBA00022771"/>
    </source>
</evidence>
<gene>
    <name evidence="7" type="ORF">OIDMADRAFT_180887</name>
</gene>
<evidence type="ECO:0000313" key="7">
    <source>
        <dbReference type="EMBL" id="KIN00775.1"/>
    </source>
</evidence>
<dbReference type="Proteomes" id="UP000054321">
    <property type="component" value="Unassembled WGS sequence"/>
</dbReference>
<dbReference type="STRING" id="913774.A0A0C3HC63"/>
<proteinExistence type="predicted"/>
<dbReference type="InParanoid" id="A0A0C3HC63"/>
<evidence type="ECO:0000256" key="3">
    <source>
        <dbReference type="ARBA" id="ARBA00022833"/>
    </source>
</evidence>
<keyword evidence="3" id="KW-0862">Zinc</keyword>
<dbReference type="PROSITE" id="PS50016">
    <property type="entry name" value="ZF_PHD_2"/>
    <property type="match status" value="1"/>
</dbReference>
<dbReference type="InterPro" id="IPR011011">
    <property type="entry name" value="Znf_FYVE_PHD"/>
</dbReference>
<dbReference type="OrthoDB" id="336088at2759"/>
<organism evidence="7 8">
    <name type="scientific">Oidiodendron maius (strain Zn)</name>
    <dbReference type="NCBI Taxonomy" id="913774"/>
    <lineage>
        <taxon>Eukaryota</taxon>
        <taxon>Fungi</taxon>
        <taxon>Dikarya</taxon>
        <taxon>Ascomycota</taxon>
        <taxon>Pezizomycotina</taxon>
        <taxon>Leotiomycetes</taxon>
        <taxon>Leotiomycetes incertae sedis</taxon>
        <taxon>Myxotrichaceae</taxon>
        <taxon>Oidiodendron</taxon>
    </lineage>
</organism>
<feature type="region of interest" description="Disordered" evidence="5">
    <location>
        <begin position="140"/>
        <end position="272"/>
    </location>
</feature>
<evidence type="ECO:0000256" key="4">
    <source>
        <dbReference type="PROSITE-ProRule" id="PRU00146"/>
    </source>
</evidence>
<dbReference type="AlphaFoldDB" id="A0A0C3HC63"/>
<feature type="compositionally biased region" description="Polar residues" evidence="5">
    <location>
        <begin position="181"/>
        <end position="201"/>
    </location>
</feature>
<sequence length="391" mass="43609">MEVLSQSGRAAKRPRPNPTQQRRRSPSTRQNTDSHVVSQNSNETASTTPLSKEERRSLWLAVLTREELERVAAGIDWHHDPHSNICFVCKKPGSLLNCLSCPRSYHQECLDPTRSAVAQAERWACPACSILYAHEPIAPTTTTQLPEPSELSNPQSGVRDDLVVEEPEGTILVDNARPENMSDSNTSKEGQHASSTQPTYASNPKSSNPSSISSRSNLPGGMSNESGTPNRLLRGKLPNHSLIDPHIFNHAGSKTPHHYSNASSKLEQGGLKKRSRYSTLPTEVDEALAIINRQLEVASHSKSMLEQATTRLHILEQDLMIERGKATLTAIQNDKDTEINTLKDELKLKQDMIDELTQKTEELLGDIRFKDAKIKDLEDWKMRMKMMIDGN</sequence>
<feature type="compositionally biased region" description="Basic residues" evidence="5">
    <location>
        <begin position="10"/>
        <end position="26"/>
    </location>
</feature>
<reference evidence="7 8" key="1">
    <citation type="submission" date="2014-04" db="EMBL/GenBank/DDBJ databases">
        <authorList>
            <consortium name="DOE Joint Genome Institute"/>
            <person name="Kuo A."/>
            <person name="Martino E."/>
            <person name="Perotto S."/>
            <person name="Kohler A."/>
            <person name="Nagy L.G."/>
            <person name="Floudas D."/>
            <person name="Copeland A."/>
            <person name="Barry K.W."/>
            <person name="Cichocki N."/>
            <person name="Veneault-Fourrey C."/>
            <person name="LaButti K."/>
            <person name="Lindquist E.A."/>
            <person name="Lipzen A."/>
            <person name="Lundell T."/>
            <person name="Morin E."/>
            <person name="Murat C."/>
            <person name="Sun H."/>
            <person name="Tunlid A."/>
            <person name="Henrissat B."/>
            <person name="Grigoriev I.V."/>
            <person name="Hibbett D.S."/>
            <person name="Martin F."/>
            <person name="Nordberg H.P."/>
            <person name="Cantor M.N."/>
            <person name="Hua S.X."/>
        </authorList>
    </citation>
    <scope>NUCLEOTIDE SEQUENCE [LARGE SCALE GENOMIC DNA]</scope>
    <source>
        <strain evidence="7 8">Zn</strain>
    </source>
</reference>
<dbReference type="InterPro" id="IPR001965">
    <property type="entry name" value="Znf_PHD"/>
</dbReference>
<accession>A0A0C3HC63</accession>
<evidence type="ECO:0000313" key="8">
    <source>
        <dbReference type="Proteomes" id="UP000054321"/>
    </source>
</evidence>
<dbReference type="Gene3D" id="3.30.40.10">
    <property type="entry name" value="Zinc/RING finger domain, C3HC4 (zinc finger)"/>
    <property type="match status" value="1"/>
</dbReference>